<dbReference type="Proteomes" id="UP001199816">
    <property type="component" value="Unassembled WGS sequence"/>
</dbReference>
<gene>
    <name evidence="2" type="ORF">LQ567_10130</name>
</gene>
<evidence type="ECO:0000256" key="1">
    <source>
        <dbReference type="SAM" id="SignalP"/>
    </source>
</evidence>
<dbReference type="EMBL" id="JAJNEC010000005">
    <property type="protein sequence ID" value="MCD2423121.1"/>
    <property type="molecule type" value="Genomic_DNA"/>
</dbReference>
<keyword evidence="3" id="KW-1185">Reference proteome</keyword>
<dbReference type="RefSeq" id="WP_231004388.1">
    <property type="nucleotide sequence ID" value="NZ_JAJNEC010000005.1"/>
</dbReference>
<protein>
    <recommendedName>
        <fullName evidence="4">Adhesin domain-containing protein</fullName>
    </recommendedName>
</protein>
<evidence type="ECO:0008006" key="4">
    <source>
        <dbReference type="Google" id="ProtNLM"/>
    </source>
</evidence>
<name>A0ABS8PPZ8_9BACT</name>
<evidence type="ECO:0000313" key="3">
    <source>
        <dbReference type="Proteomes" id="UP001199816"/>
    </source>
</evidence>
<sequence length="299" mass="33304">MNRRIKIFSLLFLLLAVYSSTRAENNEWDAEKRKSISRSYPLTDHSRVAIKNSFGNVTVSSWNKNEVKVDVTITVKASSDQIAADILDAISIEESGGTNISFETKIRSKSNGGRGKSSSMQIDYMVYLPAATNLKVTNSFGNTHIPDRTGSTELSQSYGNLTTGNLANIDRLSVEFGKLIAKELENTKVFVKFSQVDIDRLSGNFDGNFQFCTRPAIGLTLAVQRVKIESKYSDLTLTLPKSFEANVDITTNFGRLTNNSDLKLTDKDGSRMTETRYSTSSRTDRKISIRSEFGKIQLK</sequence>
<feature type="chain" id="PRO_5045839450" description="Adhesin domain-containing protein" evidence="1">
    <location>
        <begin position="24"/>
        <end position="299"/>
    </location>
</feature>
<comment type="caution">
    <text evidence="2">The sequence shown here is derived from an EMBL/GenBank/DDBJ whole genome shotgun (WGS) entry which is preliminary data.</text>
</comment>
<reference evidence="2 3" key="1">
    <citation type="submission" date="2021-11" db="EMBL/GenBank/DDBJ databases">
        <title>Genomic of Niabella pedocola.</title>
        <authorList>
            <person name="Wu T."/>
        </authorList>
    </citation>
    <scope>NUCLEOTIDE SEQUENCE [LARGE SCALE GENOMIC DNA]</scope>
    <source>
        <strain evidence="2 3">JCM 31011</strain>
    </source>
</reference>
<accession>A0ABS8PPZ8</accession>
<evidence type="ECO:0000313" key="2">
    <source>
        <dbReference type="EMBL" id="MCD2423121.1"/>
    </source>
</evidence>
<organism evidence="2 3">
    <name type="scientific">Niabella pedocola</name>
    <dbReference type="NCBI Taxonomy" id="1752077"/>
    <lineage>
        <taxon>Bacteria</taxon>
        <taxon>Pseudomonadati</taxon>
        <taxon>Bacteroidota</taxon>
        <taxon>Chitinophagia</taxon>
        <taxon>Chitinophagales</taxon>
        <taxon>Chitinophagaceae</taxon>
        <taxon>Niabella</taxon>
    </lineage>
</organism>
<feature type="signal peptide" evidence="1">
    <location>
        <begin position="1"/>
        <end position="23"/>
    </location>
</feature>
<proteinExistence type="predicted"/>
<keyword evidence="1" id="KW-0732">Signal</keyword>